<organism evidence="6 7">
    <name type="scientific">Dendrothele bispora (strain CBS 962.96)</name>
    <dbReference type="NCBI Taxonomy" id="1314807"/>
    <lineage>
        <taxon>Eukaryota</taxon>
        <taxon>Fungi</taxon>
        <taxon>Dikarya</taxon>
        <taxon>Basidiomycota</taxon>
        <taxon>Agaricomycotina</taxon>
        <taxon>Agaricomycetes</taxon>
        <taxon>Agaricomycetidae</taxon>
        <taxon>Agaricales</taxon>
        <taxon>Agaricales incertae sedis</taxon>
        <taxon>Dendrothele</taxon>
    </lineage>
</organism>
<dbReference type="EMBL" id="ML179065">
    <property type="protein sequence ID" value="THV03631.1"/>
    <property type="molecule type" value="Genomic_DNA"/>
</dbReference>
<keyword evidence="7" id="KW-1185">Reference proteome</keyword>
<accession>A0A4S8MLX3</accession>
<proteinExistence type="inferred from homology"/>
<dbReference type="AlphaFoldDB" id="A0A4S8MLX3"/>
<evidence type="ECO:0000256" key="1">
    <source>
        <dbReference type="ARBA" id="ARBA00007682"/>
    </source>
</evidence>
<dbReference type="GO" id="GO:0000289">
    <property type="term" value="P:nuclear-transcribed mRNA poly(A) tail shortening"/>
    <property type="evidence" value="ECO:0007669"/>
    <property type="project" value="UniProtKB-ARBA"/>
</dbReference>
<dbReference type="PANTHER" id="PTHR23326">
    <property type="entry name" value="CCR4 NOT-RELATED"/>
    <property type="match status" value="1"/>
</dbReference>
<evidence type="ECO:0000313" key="6">
    <source>
        <dbReference type="EMBL" id="THV03631.1"/>
    </source>
</evidence>
<feature type="compositionally biased region" description="Low complexity" evidence="4">
    <location>
        <begin position="311"/>
        <end position="328"/>
    </location>
</feature>
<keyword evidence="2" id="KW-0805">Transcription regulation</keyword>
<evidence type="ECO:0000259" key="5">
    <source>
        <dbReference type="Pfam" id="PF04153"/>
    </source>
</evidence>
<feature type="region of interest" description="Disordered" evidence="4">
    <location>
        <begin position="1"/>
        <end position="164"/>
    </location>
</feature>
<feature type="region of interest" description="Disordered" evidence="4">
    <location>
        <begin position="304"/>
        <end position="440"/>
    </location>
</feature>
<feature type="compositionally biased region" description="Polar residues" evidence="4">
    <location>
        <begin position="420"/>
        <end position="440"/>
    </location>
</feature>
<feature type="compositionally biased region" description="Low complexity" evidence="4">
    <location>
        <begin position="24"/>
        <end position="36"/>
    </location>
</feature>
<feature type="region of interest" description="Disordered" evidence="4">
    <location>
        <begin position="201"/>
        <end position="257"/>
    </location>
</feature>
<feature type="compositionally biased region" description="Low complexity" evidence="4">
    <location>
        <begin position="59"/>
        <end position="93"/>
    </location>
</feature>
<feature type="domain" description="NOT2/NOT3/NOT5 C-terminal" evidence="5">
    <location>
        <begin position="495"/>
        <end position="617"/>
    </location>
</feature>
<dbReference type="GO" id="GO:0006355">
    <property type="term" value="P:regulation of DNA-templated transcription"/>
    <property type="evidence" value="ECO:0007669"/>
    <property type="project" value="InterPro"/>
</dbReference>
<protein>
    <recommendedName>
        <fullName evidence="5">NOT2/NOT3/NOT5 C-terminal domain-containing protein</fullName>
    </recommendedName>
</protein>
<keyword evidence="3" id="KW-0804">Transcription</keyword>
<feature type="compositionally biased region" description="Low complexity" evidence="4">
    <location>
        <begin position="147"/>
        <end position="164"/>
    </location>
</feature>
<feature type="compositionally biased region" description="Polar residues" evidence="4">
    <location>
        <begin position="329"/>
        <end position="341"/>
    </location>
</feature>
<evidence type="ECO:0000313" key="7">
    <source>
        <dbReference type="Proteomes" id="UP000297245"/>
    </source>
</evidence>
<dbReference type="Proteomes" id="UP000297245">
    <property type="component" value="Unassembled WGS sequence"/>
</dbReference>
<evidence type="ECO:0000256" key="3">
    <source>
        <dbReference type="ARBA" id="ARBA00023163"/>
    </source>
</evidence>
<feature type="compositionally biased region" description="Low complexity" evidence="4">
    <location>
        <begin position="395"/>
        <end position="411"/>
    </location>
</feature>
<evidence type="ECO:0000256" key="2">
    <source>
        <dbReference type="ARBA" id="ARBA00023015"/>
    </source>
</evidence>
<dbReference type="InterPro" id="IPR040168">
    <property type="entry name" value="Not2/3/5"/>
</dbReference>
<sequence length="694" mass="70121">MPPGRNVGVLGGGYVPGIQPNSHRTPSQQQQSQQQPQQPPTPFMQQRTQGTFPFGAGLGQHQPLQQQQQQQQVQQQQQQAQAQAAVQGLAQQQTNGSTNSLPPHLAGTPNLPGANGGGGASGNGGGNQSVSSTSEVGLDPNDFPALGSTSASSNSNNANSHNNANNGFAGAGGVGNNGTSYASQAGTGAGGLGTGAGLGAGSGSGAGSTSQPRDFTPDDFPALGGQTVATSQGATGGAAGGDSHSHPPGLNGFDHPQQQHRQNLLGSLSNLQQQGTPGMLNLGAQARSAFEADKRNNYALKLNPNAQAPWNSTSPSSGLGFSNSSPSTQQNGTHGSTTGTHLNAPPGVPPPQSAGFVSSPNPNGDSSQPQNASTAAIAPSNPNANPNHTTPPNPTTTGINPVVAGTAAAAGGAIGGAAGPNSTQNPSLPSSTAHIHQHPQTPAQQILMSAADRWGLLGLLAMIKNAGTDVDGGLSSIGTDLGTMGLDMGYGGSLYSTFITPWADQSAAHTVEPDFHLPTCYNVHPPPPGPSKAQAFSDETLFFMFYSTPRDALQEVAAQELWNRNWRFHKELRLWITKESGSAPSQKVLGGESGTYTYWDPENWTKERKDMTVLYVDLEEKTMPAFLQGPGLVPMSQLQQGQQGQGQGGAMGQGGVGAGMGGAGGQGGIGGGVGVGAVGGAGQRGSFQVGVAAA</sequence>
<dbReference type="InterPro" id="IPR038635">
    <property type="entry name" value="CCR4-NOT_su2/3/5_C_sf"/>
</dbReference>
<reference evidence="6 7" key="1">
    <citation type="journal article" date="2019" name="Nat. Ecol. Evol.">
        <title>Megaphylogeny resolves global patterns of mushroom evolution.</title>
        <authorList>
            <person name="Varga T."/>
            <person name="Krizsan K."/>
            <person name="Foldi C."/>
            <person name="Dima B."/>
            <person name="Sanchez-Garcia M."/>
            <person name="Sanchez-Ramirez S."/>
            <person name="Szollosi G.J."/>
            <person name="Szarkandi J.G."/>
            <person name="Papp V."/>
            <person name="Albert L."/>
            <person name="Andreopoulos W."/>
            <person name="Angelini C."/>
            <person name="Antonin V."/>
            <person name="Barry K.W."/>
            <person name="Bougher N.L."/>
            <person name="Buchanan P."/>
            <person name="Buyck B."/>
            <person name="Bense V."/>
            <person name="Catcheside P."/>
            <person name="Chovatia M."/>
            <person name="Cooper J."/>
            <person name="Damon W."/>
            <person name="Desjardin D."/>
            <person name="Finy P."/>
            <person name="Geml J."/>
            <person name="Haridas S."/>
            <person name="Hughes K."/>
            <person name="Justo A."/>
            <person name="Karasinski D."/>
            <person name="Kautmanova I."/>
            <person name="Kiss B."/>
            <person name="Kocsube S."/>
            <person name="Kotiranta H."/>
            <person name="LaButti K.M."/>
            <person name="Lechner B.E."/>
            <person name="Liimatainen K."/>
            <person name="Lipzen A."/>
            <person name="Lukacs Z."/>
            <person name="Mihaltcheva S."/>
            <person name="Morgado L.N."/>
            <person name="Niskanen T."/>
            <person name="Noordeloos M.E."/>
            <person name="Ohm R.A."/>
            <person name="Ortiz-Santana B."/>
            <person name="Ovrebo C."/>
            <person name="Racz N."/>
            <person name="Riley R."/>
            <person name="Savchenko A."/>
            <person name="Shiryaev A."/>
            <person name="Soop K."/>
            <person name="Spirin V."/>
            <person name="Szebenyi C."/>
            <person name="Tomsovsky M."/>
            <person name="Tulloss R.E."/>
            <person name="Uehling J."/>
            <person name="Grigoriev I.V."/>
            <person name="Vagvolgyi C."/>
            <person name="Papp T."/>
            <person name="Martin F.M."/>
            <person name="Miettinen O."/>
            <person name="Hibbett D.S."/>
            <person name="Nagy L.G."/>
        </authorList>
    </citation>
    <scope>NUCLEOTIDE SEQUENCE [LARGE SCALE GENOMIC DNA]</scope>
    <source>
        <strain evidence="6 7">CBS 962.96</strain>
    </source>
</reference>
<feature type="compositionally biased region" description="Low complexity" evidence="4">
    <location>
        <begin position="371"/>
        <end position="388"/>
    </location>
</feature>
<dbReference type="InterPro" id="IPR007282">
    <property type="entry name" value="NOT2/3/5_C"/>
</dbReference>
<dbReference type="OrthoDB" id="25391at2759"/>
<gene>
    <name evidence="6" type="ORF">K435DRAFT_791661</name>
</gene>
<feature type="compositionally biased region" description="Low complexity" evidence="4">
    <location>
        <begin position="224"/>
        <end position="233"/>
    </location>
</feature>
<evidence type="ECO:0000256" key="4">
    <source>
        <dbReference type="SAM" id="MobiDB-lite"/>
    </source>
</evidence>
<comment type="similarity">
    <text evidence="1">Belongs to the CNOT2/3/5 family.</text>
</comment>
<feature type="compositionally biased region" description="Gly residues" evidence="4">
    <location>
        <begin position="114"/>
        <end position="127"/>
    </location>
</feature>
<dbReference type="GO" id="GO:0030015">
    <property type="term" value="C:CCR4-NOT core complex"/>
    <property type="evidence" value="ECO:0007669"/>
    <property type="project" value="InterPro"/>
</dbReference>
<feature type="compositionally biased region" description="Polar residues" evidence="4">
    <location>
        <begin position="355"/>
        <end position="370"/>
    </location>
</feature>
<dbReference type="Pfam" id="PF04153">
    <property type="entry name" value="NOT2_3_5_C"/>
    <property type="match status" value="1"/>
</dbReference>
<dbReference type="Gene3D" id="2.30.30.1020">
    <property type="entry name" value="CCR4-NOT complex subunit 2/3/5, C-terminal domain"/>
    <property type="match status" value="1"/>
</dbReference>
<name>A0A4S8MLX3_DENBC</name>